<comment type="similarity">
    <text evidence="2 4">Belongs to the pyridoxal phosphate-binding protein YggS/PROSC family.</text>
</comment>
<evidence type="ECO:0000256" key="2">
    <source>
        <dbReference type="HAMAP-Rule" id="MF_02087"/>
    </source>
</evidence>
<dbReference type="Gene3D" id="3.20.20.10">
    <property type="entry name" value="Alanine racemase"/>
    <property type="match status" value="1"/>
</dbReference>
<comment type="function">
    <text evidence="2">Pyridoxal 5'-phosphate (PLP)-binding protein, which is involved in PLP homeostasis.</text>
</comment>
<name>A0A150WRU9_BDEBC</name>
<evidence type="ECO:0000313" key="6">
    <source>
        <dbReference type="EMBL" id="KYG67106.1"/>
    </source>
</evidence>
<dbReference type="Proteomes" id="UP000075320">
    <property type="component" value="Unassembled WGS sequence"/>
</dbReference>
<comment type="caution">
    <text evidence="6">The sequence shown here is derived from an EMBL/GenBank/DDBJ whole genome shotgun (WGS) entry which is preliminary data.</text>
</comment>
<dbReference type="PANTHER" id="PTHR10146">
    <property type="entry name" value="PROLINE SYNTHETASE CO-TRANSCRIBED BACTERIAL HOMOLOG PROTEIN"/>
    <property type="match status" value="1"/>
</dbReference>
<organism evidence="6 7">
    <name type="scientific">Bdellovibrio bacteriovorus</name>
    <dbReference type="NCBI Taxonomy" id="959"/>
    <lineage>
        <taxon>Bacteria</taxon>
        <taxon>Pseudomonadati</taxon>
        <taxon>Bdellovibrionota</taxon>
        <taxon>Bdellovibrionia</taxon>
        <taxon>Bdellovibrionales</taxon>
        <taxon>Pseudobdellovibrionaceae</taxon>
        <taxon>Bdellovibrio</taxon>
    </lineage>
</organism>
<dbReference type="SUPFAM" id="SSF51419">
    <property type="entry name" value="PLP-binding barrel"/>
    <property type="match status" value="1"/>
</dbReference>
<dbReference type="NCBIfam" id="TIGR00044">
    <property type="entry name" value="YggS family pyridoxal phosphate-dependent enzyme"/>
    <property type="match status" value="1"/>
</dbReference>
<evidence type="ECO:0000256" key="4">
    <source>
        <dbReference type="RuleBase" id="RU004514"/>
    </source>
</evidence>
<dbReference type="HAMAP" id="MF_02087">
    <property type="entry name" value="PLP_homeostasis"/>
    <property type="match status" value="1"/>
</dbReference>
<dbReference type="CDD" id="cd00635">
    <property type="entry name" value="PLPDE_III_YBL036c_like"/>
    <property type="match status" value="1"/>
</dbReference>
<sequence>MLQQDYNSIVKSCAPAQMLAVSKLQPEEKIRLLYSQGQRAFAENYVQEALTKQKNLEGLSDIQWHLIGHLQKNKAKLVAGQFALIHSIDSLELAQVLNRHCAQKNVTQNILLQINVANEDSKEGFTLTALRRLWPELLTLSNLSIQGLMTMPPLTETGAEVRPYFKQLCQLRDELKKTAPPQHPMKELSMGTSHDYRVAIEEGATIVRLGTILFGERPTAR</sequence>
<dbReference type="GO" id="GO:0030170">
    <property type="term" value="F:pyridoxal phosphate binding"/>
    <property type="evidence" value="ECO:0007669"/>
    <property type="project" value="UniProtKB-UniRule"/>
</dbReference>
<proteinExistence type="inferred from homology"/>
<evidence type="ECO:0000256" key="3">
    <source>
        <dbReference type="PIRSR" id="PIRSR004848-1"/>
    </source>
</evidence>
<dbReference type="AlphaFoldDB" id="A0A150WRU9"/>
<dbReference type="Pfam" id="PF01168">
    <property type="entry name" value="Ala_racemase_N"/>
    <property type="match status" value="1"/>
</dbReference>
<dbReference type="PIRSF" id="PIRSF004848">
    <property type="entry name" value="YBL036c_PLPDEIII"/>
    <property type="match status" value="1"/>
</dbReference>
<accession>A0A150WRU9</accession>
<feature type="domain" description="Alanine racemase N-terminal" evidence="5">
    <location>
        <begin position="4"/>
        <end position="218"/>
    </location>
</feature>
<keyword evidence="7" id="KW-1185">Reference proteome</keyword>
<comment type="cofactor">
    <cofactor evidence="3">
        <name>pyridoxal 5'-phosphate</name>
        <dbReference type="ChEBI" id="CHEBI:597326"/>
    </cofactor>
</comment>
<dbReference type="InterPro" id="IPR029066">
    <property type="entry name" value="PLP-binding_barrel"/>
</dbReference>
<feature type="modified residue" description="N6-(pyridoxal phosphate)lysine" evidence="2 3">
    <location>
        <position position="23"/>
    </location>
</feature>
<protein>
    <recommendedName>
        <fullName evidence="2">Pyridoxal phosphate homeostasis protein</fullName>
        <shortName evidence="2">PLP homeostasis protein</shortName>
    </recommendedName>
</protein>
<dbReference type="PANTHER" id="PTHR10146:SF14">
    <property type="entry name" value="PYRIDOXAL PHOSPHATE HOMEOSTASIS PROTEIN"/>
    <property type="match status" value="1"/>
</dbReference>
<dbReference type="OrthoDB" id="5291450at2"/>
<dbReference type="InterPro" id="IPR001608">
    <property type="entry name" value="Ala_racemase_N"/>
</dbReference>
<reference evidence="6 7" key="1">
    <citation type="submission" date="2016-03" db="EMBL/GenBank/DDBJ databases">
        <authorList>
            <person name="Ploux O."/>
        </authorList>
    </citation>
    <scope>NUCLEOTIDE SEQUENCE [LARGE SCALE GENOMIC DNA]</scope>
    <source>
        <strain evidence="6 7">R0</strain>
    </source>
</reference>
<dbReference type="EMBL" id="LUKE01000001">
    <property type="protein sequence ID" value="KYG67106.1"/>
    <property type="molecule type" value="Genomic_DNA"/>
</dbReference>
<evidence type="ECO:0000313" key="7">
    <source>
        <dbReference type="Proteomes" id="UP000075320"/>
    </source>
</evidence>
<dbReference type="FunFam" id="3.20.20.10:FF:000018">
    <property type="entry name" value="Pyridoxal phosphate homeostasis protein"/>
    <property type="match status" value="1"/>
</dbReference>
<evidence type="ECO:0000259" key="5">
    <source>
        <dbReference type="Pfam" id="PF01168"/>
    </source>
</evidence>
<gene>
    <name evidence="6" type="ORF">AZI86_08830</name>
</gene>
<evidence type="ECO:0000256" key="1">
    <source>
        <dbReference type="ARBA" id="ARBA00022898"/>
    </source>
</evidence>
<keyword evidence="1 2" id="KW-0663">Pyridoxal phosphate</keyword>
<dbReference type="InterPro" id="IPR011078">
    <property type="entry name" value="PyrdxlP_homeostasis"/>
</dbReference>